<keyword evidence="2" id="KW-1185">Reference proteome</keyword>
<proteinExistence type="predicted"/>
<sequence length="110" mass="12834">MVKFFLDLYQIRPSQLYLDASKIERVKASFNPLNVRNNPPLPVKKSGGEVYFTDGHTRAYLYDQAGISLIPVYWDDDSVDEALYDSYLNWCRKEQVIFINDLAERIVSHQ</sequence>
<dbReference type="EMBL" id="JAFBEV010000007">
    <property type="protein sequence ID" value="MBM7657601.1"/>
    <property type="molecule type" value="Genomic_DNA"/>
</dbReference>
<dbReference type="RefSeq" id="WP_205005939.1">
    <property type="nucleotide sequence ID" value="NZ_CBCRXA010000005.1"/>
</dbReference>
<organism evidence="1 2">
    <name type="scientific">Sporolactobacillus spathodeae</name>
    <dbReference type="NCBI Taxonomy" id="1465502"/>
    <lineage>
        <taxon>Bacteria</taxon>
        <taxon>Bacillati</taxon>
        <taxon>Bacillota</taxon>
        <taxon>Bacilli</taxon>
        <taxon>Bacillales</taxon>
        <taxon>Sporolactobacillaceae</taxon>
        <taxon>Sporolactobacillus</taxon>
    </lineage>
</organism>
<name>A0ABS2Q7G6_9BACL</name>
<protein>
    <recommendedName>
        <fullName evidence="3">Histone acetyltransferase</fullName>
    </recommendedName>
</protein>
<comment type="caution">
    <text evidence="1">The sequence shown here is derived from an EMBL/GenBank/DDBJ whole genome shotgun (WGS) entry which is preliminary data.</text>
</comment>
<reference evidence="1 2" key="1">
    <citation type="submission" date="2021-01" db="EMBL/GenBank/DDBJ databases">
        <title>Genomic Encyclopedia of Type Strains, Phase IV (KMG-IV): sequencing the most valuable type-strain genomes for metagenomic binning, comparative biology and taxonomic classification.</title>
        <authorList>
            <person name="Goeker M."/>
        </authorList>
    </citation>
    <scope>NUCLEOTIDE SEQUENCE [LARGE SCALE GENOMIC DNA]</scope>
    <source>
        <strain evidence="1 2">DSM 100968</strain>
    </source>
</reference>
<dbReference type="Proteomes" id="UP000823201">
    <property type="component" value="Unassembled WGS sequence"/>
</dbReference>
<gene>
    <name evidence="1" type="ORF">JOC27_001050</name>
</gene>
<evidence type="ECO:0008006" key="3">
    <source>
        <dbReference type="Google" id="ProtNLM"/>
    </source>
</evidence>
<dbReference type="InterPro" id="IPR036086">
    <property type="entry name" value="ParB/Sulfiredoxin_sf"/>
</dbReference>
<dbReference type="SUPFAM" id="SSF110849">
    <property type="entry name" value="ParB/Sulfiredoxin"/>
    <property type="match status" value="1"/>
</dbReference>
<evidence type="ECO:0000313" key="1">
    <source>
        <dbReference type="EMBL" id="MBM7657601.1"/>
    </source>
</evidence>
<evidence type="ECO:0000313" key="2">
    <source>
        <dbReference type="Proteomes" id="UP000823201"/>
    </source>
</evidence>
<accession>A0ABS2Q7G6</accession>